<keyword evidence="2" id="KW-1185">Reference proteome</keyword>
<dbReference type="Proteomes" id="UP001215598">
    <property type="component" value="Unassembled WGS sequence"/>
</dbReference>
<dbReference type="AlphaFoldDB" id="A0AAD7NBT6"/>
<dbReference type="EMBL" id="JARKIB010000056">
    <property type="protein sequence ID" value="KAJ7753179.1"/>
    <property type="molecule type" value="Genomic_DNA"/>
</dbReference>
<reference evidence="1" key="1">
    <citation type="submission" date="2023-03" db="EMBL/GenBank/DDBJ databases">
        <title>Massive genome expansion in bonnet fungi (Mycena s.s.) driven by repeated elements and novel gene families across ecological guilds.</title>
        <authorList>
            <consortium name="Lawrence Berkeley National Laboratory"/>
            <person name="Harder C.B."/>
            <person name="Miyauchi S."/>
            <person name="Viragh M."/>
            <person name="Kuo A."/>
            <person name="Thoen E."/>
            <person name="Andreopoulos B."/>
            <person name="Lu D."/>
            <person name="Skrede I."/>
            <person name="Drula E."/>
            <person name="Henrissat B."/>
            <person name="Morin E."/>
            <person name="Kohler A."/>
            <person name="Barry K."/>
            <person name="LaButti K."/>
            <person name="Morin E."/>
            <person name="Salamov A."/>
            <person name="Lipzen A."/>
            <person name="Mereny Z."/>
            <person name="Hegedus B."/>
            <person name="Baldrian P."/>
            <person name="Stursova M."/>
            <person name="Weitz H."/>
            <person name="Taylor A."/>
            <person name="Grigoriev I.V."/>
            <person name="Nagy L.G."/>
            <person name="Martin F."/>
            <person name="Kauserud H."/>
        </authorList>
    </citation>
    <scope>NUCLEOTIDE SEQUENCE</scope>
    <source>
        <strain evidence="1">CBHHK182m</strain>
    </source>
</reference>
<gene>
    <name evidence="1" type="ORF">B0H16DRAFT_775352</name>
</gene>
<name>A0AAD7NBT6_9AGAR</name>
<evidence type="ECO:0000313" key="1">
    <source>
        <dbReference type="EMBL" id="KAJ7753179.1"/>
    </source>
</evidence>
<evidence type="ECO:0000313" key="2">
    <source>
        <dbReference type="Proteomes" id="UP001215598"/>
    </source>
</evidence>
<proteinExistence type="predicted"/>
<sequence length="137" mass="15523">MLPQLSLITFTYTPLTLTYTVSISTSYLGRGSVEALERACPNKAVSRKYSRVKCPSKKHRFHRRELMHPGTSIGRSRVAEINYAHSGGGPPGNSASESHVVSHCVVPRQSEYLRVDKAHRREQYKLILRRSSWELNV</sequence>
<comment type="caution">
    <text evidence="1">The sequence shown here is derived from an EMBL/GenBank/DDBJ whole genome shotgun (WGS) entry which is preliminary data.</text>
</comment>
<protein>
    <submittedName>
        <fullName evidence="1">Uncharacterized protein</fullName>
    </submittedName>
</protein>
<organism evidence="1 2">
    <name type="scientific">Mycena metata</name>
    <dbReference type="NCBI Taxonomy" id="1033252"/>
    <lineage>
        <taxon>Eukaryota</taxon>
        <taxon>Fungi</taxon>
        <taxon>Dikarya</taxon>
        <taxon>Basidiomycota</taxon>
        <taxon>Agaricomycotina</taxon>
        <taxon>Agaricomycetes</taxon>
        <taxon>Agaricomycetidae</taxon>
        <taxon>Agaricales</taxon>
        <taxon>Marasmiineae</taxon>
        <taxon>Mycenaceae</taxon>
        <taxon>Mycena</taxon>
    </lineage>
</organism>
<accession>A0AAD7NBT6</accession>